<dbReference type="Gene3D" id="1.10.10.60">
    <property type="entry name" value="Homeodomain-like"/>
    <property type="match status" value="1"/>
</dbReference>
<dbReference type="SUPFAM" id="SSF48498">
    <property type="entry name" value="Tetracyclin repressor-like, C-terminal domain"/>
    <property type="match status" value="1"/>
</dbReference>
<dbReference type="PANTHER" id="PTHR30328:SF54">
    <property type="entry name" value="HTH-TYPE TRANSCRIPTIONAL REPRESSOR SCO4008"/>
    <property type="match status" value="1"/>
</dbReference>
<dbReference type="PROSITE" id="PS50977">
    <property type="entry name" value="HTH_TETR_2"/>
    <property type="match status" value="1"/>
</dbReference>
<proteinExistence type="predicted"/>
<dbReference type="GO" id="GO:0045892">
    <property type="term" value="P:negative regulation of DNA-templated transcription"/>
    <property type="evidence" value="ECO:0007669"/>
    <property type="project" value="InterPro"/>
</dbReference>
<dbReference type="AlphaFoldDB" id="A0A9X3HXX4"/>
<dbReference type="PANTHER" id="PTHR30328">
    <property type="entry name" value="TRANSCRIPTIONAL REPRESSOR"/>
    <property type="match status" value="1"/>
</dbReference>
<dbReference type="InterPro" id="IPR013573">
    <property type="entry name" value="Tscrpt_reg_YcdC_C"/>
</dbReference>
<dbReference type="SUPFAM" id="SSF46689">
    <property type="entry name" value="Homeodomain-like"/>
    <property type="match status" value="1"/>
</dbReference>
<dbReference type="PRINTS" id="PR00455">
    <property type="entry name" value="HTHTETR"/>
</dbReference>
<dbReference type="RefSeq" id="WP_265676500.1">
    <property type="nucleotide sequence ID" value="NZ_JAKRRY010000028.1"/>
</dbReference>
<name>A0A9X3HXX4_9VIBR</name>
<evidence type="ECO:0000259" key="3">
    <source>
        <dbReference type="PROSITE" id="PS50977"/>
    </source>
</evidence>
<accession>A0A9X3HXX4</accession>
<dbReference type="EMBL" id="JAKRRY010000028">
    <property type="protein sequence ID" value="MCW8347946.1"/>
    <property type="molecule type" value="Genomic_DNA"/>
</dbReference>
<comment type="caution">
    <text evidence="4">The sequence shown here is derived from an EMBL/GenBank/DDBJ whole genome shotgun (WGS) entry which is preliminary data.</text>
</comment>
<organism evidence="4 5">
    <name type="scientific">Vibrio qingdaonensis</name>
    <dbReference type="NCBI Taxonomy" id="2829491"/>
    <lineage>
        <taxon>Bacteria</taxon>
        <taxon>Pseudomonadati</taxon>
        <taxon>Pseudomonadota</taxon>
        <taxon>Gammaproteobacteria</taxon>
        <taxon>Vibrionales</taxon>
        <taxon>Vibrionaceae</taxon>
        <taxon>Vibrio</taxon>
    </lineage>
</organism>
<dbReference type="InterPro" id="IPR036271">
    <property type="entry name" value="Tet_transcr_reg_TetR-rel_C_sf"/>
</dbReference>
<evidence type="ECO:0000256" key="2">
    <source>
        <dbReference type="PROSITE-ProRule" id="PRU00335"/>
    </source>
</evidence>
<sequence length="210" mass="23583">MSRIRRKNQDLIIEVASEQFATHGYAATTMADIAKAADIPKPNVFYYFSSKDKLYCAVLETVTQPLLEASRPIEELDNPVEALSQYIRTKLTISRDHSHASRVFASEVMSGAKVLPEGIRDQLFKQSQMIINKFSAWTEQGLMERVPPHHLMFTIWAATQTYADFSWQIGSVMDKPTLSDEDYEQAASFLTQLVIQGCGVKTLIASDVEG</sequence>
<dbReference type="Pfam" id="PF00440">
    <property type="entry name" value="TetR_N"/>
    <property type="match status" value="1"/>
</dbReference>
<dbReference type="InterPro" id="IPR050109">
    <property type="entry name" value="HTH-type_TetR-like_transc_reg"/>
</dbReference>
<evidence type="ECO:0000313" key="4">
    <source>
        <dbReference type="EMBL" id="MCW8347946.1"/>
    </source>
</evidence>
<evidence type="ECO:0000256" key="1">
    <source>
        <dbReference type="ARBA" id="ARBA00023125"/>
    </source>
</evidence>
<evidence type="ECO:0000313" key="5">
    <source>
        <dbReference type="Proteomes" id="UP001155587"/>
    </source>
</evidence>
<gene>
    <name evidence="4" type="ORF">MD535_18320</name>
</gene>
<keyword evidence="1 2" id="KW-0238">DNA-binding</keyword>
<dbReference type="Pfam" id="PF08362">
    <property type="entry name" value="TetR_C_3"/>
    <property type="match status" value="1"/>
</dbReference>
<feature type="domain" description="HTH tetR-type" evidence="3">
    <location>
        <begin position="6"/>
        <end position="66"/>
    </location>
</feature>
<dbReference type="InterPro" id="IPR001647">
    <property type="entry name" value="HTH_TetR"/>
</dbReference>
<dbReference type="Proteomes" id="UP001155587">
    <property type="component" value="Unassembled WGS sequence"/>
</dbReference>
<keyword evidence="5" id="KW-1185">Reference proteome</keyword>
<feature type="DNA-binding region" description="H-T-H motif" evidence="2">
    <location>
        <begin position="29"/>
        <end position="48"/>
    </location>
</feature>
<dbReference type="InterPro" id="IPR009057">
    <property type="entry name" value="Homeodomain-like_sf"/>
</dbReference>
<reference evidence="4" key="1">
    <citation type="submission" date="2022-02" db="EMBL/GenBank/DDBJ databases">
        <title>Vibrio sp. nov, a new bacterium isolated from seawater.</title>
        <authorList>
            <person name="Yuan Y."/>
        </authorList>
    </citation>
    <scope>NUCLEOTIDE SEQUENCE</scope>
    <source>
        <strain evidence="4">ZSDZ65</strain>
    </source>
</reference>
<dbReference type="GO" id="GO:0003677">
    <property type="term" value="F:DNA binding"/>
    <property type="evidence" value="ECO:0007669"/>
    <property type="project" value="UniProtKB-UniRule"/>
</dbReference>
<dbReference type="Gene3D" id="1.10.357.10">
    <property type="entry name" value="Tetracycline Repressor, domain 2"/>
    <property type="match status" value="1"/>
</dbReference>
<protein>
    <submittedName>
        <fullName evidence="4">TetR/AcrR family transcriptional regulator</fullName>
    </submittedName>
</protein>